<dbReference type="InterPro" id="IPR023401">
    <property type="entry name" value="ODC_N"/>
</dbReference>
<comment type="caution">
    <text evidence="1">The sequence shown here is derived from an EMBL/GenBank/DDBJ whole genome shotgun (WGS) entry which is preliminary data.</text>
</comment>
<evidence type="ECO:0000313" key="2">
    <source>
        <dbReference type="Proteomes" id="UP000706525"/>
    </source>
</evidence>
<dbReference type="Proteomes" id="UP000706525">
    <property type="component" value="Unassembled WGS sequence"/>
</dbReference>
<evidence type="ECO:0000313" key="1">
    <source>
        <dbReference type="EMBL" id="CAG9182970.1"/>
    </source>
</evidence>
<dbReference type="EC" id="1.5.1.49" evidence="1"/>
<protein>
    <submittedName>
        <fullName evidence="1">Delta(1)-pyrroline-2-carboxylate reductase</fullName>
        <ecNumber evidence="1">1.5.1.49</ecNumber>
    </submittedName>
</protein>
<dbReference type="Gene3D" id="3.40.50.720">
    <property type="entry name" value="NAD(P)-binding Rossmann-like Domain"/>
    <property type="match status" value="1"/>
</dbReference>
<proteinExistence type="predicted"/>
<dbReference type="Pfam" id="PF02423">
    <property type="entry name" value="OCD_Mu_crystall"/>
    <property type="match status" value="1"/>
</dbReference>
<organism evidence="1 2">
    <name type="scientific">Cupriavidus pampae</name>
    <dbReference type="NCBI Taxonomy" id="659251"/>
    <lineage>
        <taxon>Bacteria</taxon>
        <taxon>Pseudomonadati</taxon>
        <taxon>Pseudomonadota</taxon>
        <taxon>Betaproteobacteria</taxon>
        <taxon>Burkholderiales</taxon>
        <taxon>Burkholderiaceae</taxon>
        <taxon>Cupriavidus</taxon>
    </lineage>
</organism>
<reference evidence="1 2" key="1">
    <citation type="submission" date="2021-08" db="EMBL/GenBank/DDBJ databases">
        <authorList>
            <person name="Peeters C."/>
        </authorList>
    </citation>
    <scope>NUCLEOTIDE SEQUENCE [LARGE SCALE GENOMIC DNA]</scope>
    <source>
        <strain evidence="1 2">LMG 32289</strain>
    </source>
</reference>
<dbReference type="Gene3D" id="3.30.1780.10">
    <property type="entry name" value="ornithine cyclodeaminase, domain 1"/>
    <property type="match status" value="1"/>
</dbReference>
<keyword evidence="1" id="KW-0560">Oxidoreductase</keyword>
<name>A0ABN7ZD96_9BURK</name>
<dbReference type="InterPro" id="IPR003462">
    <property type="entry name" value="ODC_Mu_crystall"/>
</dbReference>
<accession>A0ABN7ZD96</accession>
<dbReference type="EMBL" id="CAJZAG010000011">
    <property type="protein sequence ID" value="CAG9182970.1"/>
    <property type="molecule type" value="Genomic_DNA"/>
</dbReference>
<dbReference type="NCBIfam" id="NF004793">
    <property type="entry name" value="PRK06141.1"/>
    <property type="match status" value="1"/>
</dbReference>
<gene>
    <name evidence="1" type="ORF">LMG32289_05239</name>
</gene>
<dbReference type="GO" id="GO:0016491">
    <property type="term" value="F:oxidoreductase activity"/>
    <property type="evidence" value="ECO:0007669"/>
    <property type="project" value="UniProtKB-KW"/>
</dbReference>
<dbReference type="PANTHER" id="PTHR13812:SF19">
    <property type="entry name" value="KETIMINE REDUCTASE MU-CRYSTALLIN"/>
    <property type="match status" value="1"/>
</dbReference>
<dbReference type="PIRSF" id="PIRSF001439">
    <property type="entry name" value="CryM"/>
    <property type="match status" value="1"/>
</dbReference>
<dbReference type="InterPro" id="IPR036291">
    <property type="entry name" value="NAD(P)-bd_dom_sf"/>
</dbReference>
<dbReference type="RefSeq" id="WP_223993700.1">
    <property type="nucleotide sequence ID" value="NZ_CAJZAG010000011.1"/>
</dbReference>
<dbReference type="SUPFAM" id="SSF51735">
    <property type="entry name" value="NAD(P)-binding Rossmann-fold domains"/>
    <property type="match status" value="1"/>
</dbReference>
<keyword evidence="2" id="KW-1185">Reference proteome</keyword>
<dbReference type="PANTHER" id="PTHR13812">
    <property type="entry name" value="KETIMINE REDUCTASE MU-CRYSTALLIN"/>
    <property type="match status" value="1"/>
</dbReference>
<sequence length="316" mass="32971">MLQPEAALLRDLLSFPLLVSALRDAFAAGATVPLRHTHTIGEAGQPDAGISLLMPAWDAEGFYGVKIVNIYEGNAAHGLPGLHSTYMLYSARTGAPLAMFDGNEITSRRTAAAAALAADYLARPDARSLLVVGAGRVGSLVAPAMATVRQLDRIEIWDIDASAAARCAQALREQGLPASAATDLEHAVRAADIVSCATLATSPLIHAEWLAAGSHLDLIGSFTPRMTEAEPACFANASVWVDTDEAPAKSGDLLNAFAAGCLTPESLRGNLTGLARGTCAGRQSATERTVFKAVGTALEDLASARLAYRQLTASQH</sequence>